<reference evidence="1 2" key="1">
    <citation type="submission" date="2017-06" db="EMBL/GenBank/DDBJ databases">
        <authorList>
            <person name="Kim H.J."/>
            <person name="Triplett B.A."/>
        </authorList>
    </citation>
    <scope>NUCLEOTIDE SEQUENCE [LARGE SCALE GENOMIC DNA]</scope>
    <source>
        <strain evidence="1 2">DSM 19316</strain>
    </source>
</reference>
<dbReference type="Proteomes" id="UP000198297">
    <property type="component" value="Unassembled WGS sequence"/>
</dbReference>
<proteinExistence type="predicted"/>
<gene>
    <name evidence="1" type="ORF">SAMN06266787_1092</name>
</gene>
<dbReference type="EMBL" id="FZNK01000009">
    <property type="protein sequence ID" value="SNR66373.1"/>
    <property type="molecule type" value="Genomic_DNA"/>
</dbReference>
<dbReference type="AlphaFoldDB" id="A0A238Y6U9"/>
<sequence>MTVVYLGMELPDMGFETDILDISYTRSGVWQWW</sequence>
<accession>A0A238Y6U9</accession>
<evidence type="ECO:0000313" key="2">
    <source>
        <dbReference type="Proteomes" id="UP000198297"/>
    </source>
</evidence>
<protein>
    <submittedName>
        <fullName evidence="1">Uncharacterized protein</fullName>
    </submittedName>
</protein>
<evidence type="ECO:0000313" key="1">
    <source>
        <dbReference type="EMBL" id="SNR66373.1"/>
    </source>
</evidence>
<name>A0A238Y6U9_HALEZ</name>
<organism evidence="1 2">
    <name type="scientific">Halorubrum ezzemoulense</name>
    <name type="common">Halorubrum chaoviator</name>
    <dbReference type="NCBI Taxonomy" id="337243"/>
    <lineage>
        <taxon>Archaea</taxon>
        <taxon>Methanobacteriati</taxon>
        <taxon>Methanobacteriota</taxon>
        <taxon>Stenosarchaea group</taxon>
        <taxon>Halobacteria</taxon>
        <taxon>Halobacteriales</taxon>
        <taxon>Haloferacaceae</taxon>
        <taxon>Halorubrum</taxon>
    </lineage>
</organism>